<dbReference type="GO" id="GO:0051537">
    <property type="term" value="F:2 iron, 2 sulfur cluster binding"/>
    <property type="evidence" value="ECO:0007669"/>
    <property type="project" value="UniProtKB-KW"/>
</dbReference>
<dbReference type="InterPro" id="IPR012165">
    <property type="entry name" value="Cyt_c3_hydrogenase_gsu"/>
</dbReference>
<dbReference type="PANTHER" id="PTHR43513:SF1">
    <property type="entry name" value="ANAEROBIC SULFITE REDUCTASE SUBUNIT B"/>
    <property type="match status" value="1"/>
</dbReference>
<evidence type="ECO:0000313" key="3">
    <source>
        <dbReference type="EMBL" id="OAT85881.1"/>
    </source>
</evidence>
<gene>
    <name evidence="3" type="ORF">A6M21_05260</name>
</gene>
<dbReference type="PANTHER" id="PTHR43513">
    <property type="entry name" value="DIHYDROOROTATE DEHYDROGENASE B (NAD(+)), ELECTRON TRANSFER SUBUNIT"/>
    <property type="match status" value="1"/>
</dbReference>
<name>A0A1B7LHV2_9FIRM</name>
<dbReference type="SUPFAM" id="SSF63380">
    <property type="entry name" value="Riboflavin synthase domain-like"/>
    <property type="match status" value="1"/>
</dbReference>
<dbReference type="Pfam" id="PF00175">
    <property type="entry name" value="NAD_binding_1"/>
    <property type="match status" value="1"/>
</dbReference>
<dbReference type="GO" id="GO:0050660">
    <property type="term" value="F:flavin adenine dinucleotide binding"/>
    <property type="evidence" value="ECO:0007669"/>
    <property type="project" value="InterPro"/>
</dbReference>
<keyword evidence="1" id="KW-0411">Iron-sulfur</keyword>
<feature type="binding site" evidence="1">
    <location>
        <position position="231"/>
    </location>
    <ligand>
        <name>[2Fe-2S] cluster</name>
        <dbReference type="ChEBI" id="CHEBI:190135"/>
    </ligand>
</feature>
<dbReference type="Proteomes" id="UP000078532">
    <property type="component" value="Unassembled WGS sequence"/>
</dbReference>
<proteinExistence type="predicted"/>
<keyword evidence="1" id="KW-0408">Iron</keyword>
<dbReference type="GO" id="GO:0006221">
    <property type="term" value="P:pyrimidine nucleotide biosynthetic process"/>
    <property type="evidence" value="ECO:0007669"/>
    <property type="project" value="InterPro"/>
</dbReference>
<sequence length="263" mass="28816">MNNPYLPVKAKILDIQKQTAIDYTFRLAAGLHVQSGQFVELSIPRVGEAPISVSDFGDGFIEMTIRRVGKLTNVVHELKPGEELFIRGPYGHGFPLEQFRGRHLVVAAGGTGLAPVKSVLNRYYHNPEEVKSLNLLAGFKSPADVLFAAELEKWAQKFSVTVTVDKGDENWTGNVGLITGYVQKLVLSNPAGTQVIVVGPPLMMKFTIREILGLGVPPENIWVSFERKMCCGLGKCGHCKIGDTYVCLDGPVFNYTRAGQLVD</sequence>
<accession>A0A1B7LHV2</accession>
<dbReference type="Pfam" id="PF10418">
    <property type="entry name" value="DHODB_Fe-S_bind"/>
    <property type="match status" value="1"/>
</dbReference>
<feature type="binding site" evidence="1">
    <location>
        <position position="239"/>
    </location>
    <ligand>
        <name>[2Fe-2S] cluster</name>
        <dbReference type="ChEBI" id="CHEBI:190135"/>
    </ligand>
</feature>
<dbReference type="Gene3D" id="2.40.30.10">
    <property type="entry name" value="Translation factors"/>
    <property type="match status" value="1"/>
</dbReference>
<feature type="domain" description="FAD-binding FR-type" evidence="2">
    <location>
        <begin position="5"/>
        <end position="96"/>
    </location>
</feature>
<dbReference type="InterPro" id="IPR001433">
    <property type="entry name" value="OxRdtase_FAD/NAD-bd"/>
</dbReference>
<dbReference type="STRING" id="1838280.A6M21_05260"/>
<dbReference type="RefSeq" id="WP_066666621.1">
    <property type="nucleotide sequence ID" value="NZ_LYVF01000047.1"/>
</dbReference>
<keyword evidence="1" id="KW-0001">2Fe-2S</keyword>
<comment type="cofactor">
    <cofactor evidence="1">
        <name>[2Fe-2S] cluster</name>
        <dbReference type="ChEBI" id="CHEBI:190135"/>
    </cofactor>
    <text evidence="1">Binds 1 [2Fe-2S] cluster per subunit.</text>
</comment>
<dbReference type="PIRSF" id="PIRSF006816">
    <property type="entry name" value="Cyc3_hyd_g"/>
    <property type="match status" value="1"/>
</dbReference>
<feature type="binding site" evidence="1">
    <location>
        <position position="247"/>
    </location>
    <ligand>
        <name>[2Fe-2S] cluster</name>
        <dbReference type="ChEBI" id="CHEBI:190135"/>
    </ligand>
</feature>
<dbReference type="NCBIfam" id="TIGR02911">
    <property type="entry name" value="sulfite_red_B"/>
    <property type="match status" value="1"/>
</dbReference>
<dbReference type="InterPro" id="IPR017938">
    <property type="entry name" value="Riboflavin_synthase-like_b-brl"/>
</dbReference>
<feature type="binding site" evidence="1">
    <location>
        <position position="236"/>
    </location>
    <ligand>
        <name>[2Fe-2S] cluster</name>
        <dbReference type="ChEBI" id="CHEBI:190135"/>
    </ligand>
</feature>
<dbReference type="InterPro" id="IPR050353">
    <property type="entry name" value="PyrK_electron_transfer"/>
</dbReference>
<dbReference type="SUPFAM" id="SSF52343">
    <property type="entry name" value="Ferredoxin reductase-like, C-terminal NADP-linked domain"/>
    <property type="match status" value="1"/>
</dbReference>
<organism evidence="3 4">
    <name type="scientific">Desulfotomaculum copahuensis</name>
    <dbReference type="NCBI Taxonomy" id="1838280"/>
    <lineage>
        <taxon>Bacteria</taxon>
        <taxon>Bacillati</taxon>
        <taxon>Bacillota</taxon>
        <taxon>Clostridia</taxon>
        <taxon>Eubacteriales</taxon>
        <taxon>Desulfotomaculaceae</taxon>
        <taxon>Desulfotomaculum</taxon>
    </lineage>
</organism>
<protein>
    <submittedName>
        <fullName evidence="3">Anaerobic sulfite reductase subunit B</fullName>
    </submittedName>
</protein>
<dbReference type="OrthoDB" id="9796486at2"/>
<dbReference type="GO" id="GO:0046872">
    <property type="term" value="F:metal ion binding"/>
    <property type="evidence" value="ECO:0007669"/>
    <property type="project" value="UniProtKB-KW"/>
</dbReference>
<dbReference type="InterPro" id="IPR014260">
    <property type="entry name" value="Sulphite_reductase_B"/>
</dbReference>
<dbReference type="InterPro" id="IPR019480">
    <property type="entry name" value="Dihydroorotate_DH_Fe-S-bd"/>
</dbReference>
<keyword evidence="1" id="KW-0479">Metal-binding</keyword>
<comment type="caution">
    <text evidence="3">The sequence shown here is derived from an EMBL/GenBank/DDBJ whole genome shotgun (WGS) entry which is preliminary data.</text>
</comment>
<dbReference type="GO" id="GO:0016491">
    <property type="term" value="F:oxidoreductase activity"/>
    <property type="evidence" value="ECO:0007669"/>
    <property type="project" value="InterPro"/>
</dbReference>
<dbReference type="InterPro" id="IPR017927">
    <property type="entry name" value="FAD-bd_FR_type"/>
</dbReference>
<dbReference type="PRINTS" id="PR00406">
    <property type="entry name" value="CYTB5RDTASE"/>
</dbReference>
<dbReference type="Gene3D" id="3.40.50.80">
    <property type="entry name" value="Nucleotide-binding domain of ferredoxin-NADP reductase (FNR) module"/>
    <property type="match status" value="1"/>
</dbReference>
<evidence type="ECO:0000259" key="2">
    <source>
        <dbReference type="PROSITE" id="PS51384"/>
    </source>
</evidence>
<evidence type="ECO:0000313" key="4">
    <source>
        <dbReference type="Proteomes" id="UP000078532"/>
    </source>
</evidence>
<dbReference type="CDD" id="cd06221">
    <property type="entry name" value="sulfite_reductase_like"/>
    <property type="match status" value="1"/>
</dbReference>
<dbReference type="PROSITE" id="PS51384">
    <property type="entry name" value="FAD_FR"/>
    <property type="match status" value="1"/>
</dbReference>
<dbReference type="AlphaFoldDB" id="A0A1B7LHV2"/>
<dbReference type="InterPro" id="IPR039261">
    <property type="entry name" value="FNR_nucleotide-bd"/>
</dbReference>
<dbReference type="EMBL" id="LYVF01000047">
    <property type="protein sequence ID" value="OAT85881.1"/>
    <property type="molecule type" value="Genomic_DNA"/>
</dbReference>
<reference evidence="3 4" key="1">
    <citation type="submission" date="2016-04" db="EMBL/GenBank/DDBJ databases">
        <authorList>
            <person name="Evans L.H."/>
            <person name="Alamgir A."/>
            <person name="Owens N."/>
            <person name="Weber N.D."/>
            <person name="Virtaneva K."/>
            <person name="Barbian K."/>
            <person name="Babar A."/>
            <person name="Rosenke K."/>
        </authorList>
    </citation>
    <scope>NUCLEOTIDE SEQUENCE [LARGE SCALE GENOMIC DNA]</scope>
    <source>
        <strain evidence="3 4">LMa1</strain>
    </source>
</reference>
<evidence type="ECO:0000256" key="1">
    <source>
        <dbReference type="PIRSR" id="PIRSR006816-2"/>
    </source>
</evidence>
<keyword evidence="4" id="KW-1185">Reference proteome</keyword>